<gene>
    <name evidence="1" type="ORF">EI427_14095</name>
</gene>
<dbReference type="Pfam" id="PF09912">
    <property type="entry name" value="DUF2141"/>
    <property type="match status" value="1"/>
</dbReference>
<dbReference type="AlphaFoldDB" id="A0A3S9P537"/>
<proteinExistence type="predicted"/>
<evidence type="ECO:0000313" key="1">
    <source>
        <dbReference type="EMBL" id="AZQ63330.1"/>
    </source>
</evidence>
<name>A0A3S9P537_9BACT</name>
<keyword evidence="2" id="KW-1185">Reference proteome</keyword>
<reference evidence="1 2" key="1">
    <citation type="submission" date="2018-12" db="EMBL/GenBank/DDBJ databases">
        <title>Flammeovirga pectinis sp. nov., isolated from the gut of the Korean scallop, Patinopecten yessoensis.</title>
        <authorList>
            <person name="Bae J.-W."/>
            <person name="Jeong Y.-S."/>
            <person name="Kang W."/>
        </authorList>
    </citation>
    <scope>NUCLEOTIDE SEQUENCE [LARGE SCALE GENOMIC DNA]</scope>
    <source>
        <strain evidence="1 2">L12M1</strain>
    </source>
</reference>
<dbReference type="InterPro" id="IPR018673">
    <property type="entry name" value="DUF2141"/>
</dbReference>
<accession>A0A3S9P537</accession>
<sequence length="139" mass="15805">MFHLFILYFWSCMFTPSQTSTINLMLDGIENSKGEIVVVLYNSEETYTINTNHYRKVILKPNGRNLTISFNEIPCGTYAISAYHDEDSNNKITTNIIGMPIEKYGYSNNKFGKLIAPKYSEVSFSTANTHVTSLVINLK</sequence>
<evidence type="ECO:0000313" key="2">
    <source>
        <dbReference type="Proteomes" id="UP000267268"/>
    </source>
</evidence>
<dbReference type="Proteomes" id="UP000267268">
    <property type="component" value="Chromosome 1"/>
</dbReference>
<dbReference type="OrthoDB" id="9788332at2"/>
<organism evidence="1 2">
    <name type="scientific">Flammeovirga pectinis</name>
    <dbReference type="NCBI Taxonomy" id="2494373"/>
    <lineage>
        <taxon>Bacteria</taxon>
        <taxon>Pseudomonadati</taxon>
        <taxon>Bacteroidota</taxon>
        <taxon>Cytophagia</taxon>
        <taxon>Cytophagales</taxon>
        <taxon>Flammeovirgaceae</taxon>
        <taxon>Flammeovirga</taxon>
    </lineage>
</organism>
<dbReference type="KEGG" id="fll:EI427_14095"/>
<protein>
    <submittedName>
        <fullName evidence="1">DUF2141 domain-containing protein</fullName>
    </submittedName>
</protein>
<dbReference type="EMBL" id="CP034562">
    <property type="protein sequence ID" value="AZQ63330.1"/>
    <property type="molecule type" value="Genomic_DNA"/>
</dbReference>